<comment type="caution">
    <text evidence="5">The sequence shown here is derived from an EMBL/GenBank/DDBJ whole genome shotgun (WGS) entry which is preliminary data.</text>
</comment>
<feature type="domain" description="Methyltransferase type 11" evidence="4">
    <location>
        <begin position="44"/>
        <end position="135"/>
    </location>
</feature>
<dbReference type="RefSeq" id="WP_203856314.1">
    <property type="nucleotide sequence ID" value="NZ_BAAAZQ010000005.1"/>
</dbReference>
<protein>
    <recommendedName>
        <fullName evidence="4">Methyltransferase type 11 domain-containing protein</fullName>
    </recommendedName>
</protein>
<evidence type="ECO:0000256" key="1">
    <source>
        <dbReference type="ARBA" id="ARBA00022603"/>
    </source>
</evidence>
<dbReference type="InterPro" id="IPR013216">
    <property type="entry name" value="Methyltransf_11"/>
</dbReference>
<gene>
    <name evidence="5" type="ORF">Pma05_12500</name>
</gene>
<keyword evidence="6" id="KW-1185">Reference proteome</keyword>
<dbReference type="Proteomes" id="UP000621500">
    <property type="component" value="Unassembled WGS sequence"/>
</dbReference>
<proteinExistence type="predicted"/>
<dbReference type="SUPFAM" id="SSF53335">
    <property type="entry name" value="S-adenosyl-L-methionine-dependent methyltransferases"/>
    <property type="match status" value="1"/>
</dbReference>
<dbReference type="EMBL" id="BONX01000007">
    <property type="protein sequence ID" value="GIG94677.1"/>
    <property type="molecule type" value="Genomic_DNA"/>
</dbReference>
<evidence type="ECO:0000256" key="2">
    <source>
        <dbReference type="ARBA" id="ARBA00022679"/>
    </source>
</evidence>
<sequence>MDGADPDRWSAVAAGWAELWGSFAEPVWRAVVAAAGIGPGSWVLDVGCGGGDLLGYLDRLGAATAGVDPAPGMVALARSRVPAADLRIGDAERLPWPDHTFDLVASVNAVQFADDTLEALAEFVRVTRPGGLVAIANWAEGRHNDLDAVERAVAYAAGEEPLPDGELREPGGLERLLADGGLDVVAAGLVAVPWYAPDDDALVRGVLLGEDPETVAGTASTVRDAARPFRQPGGGYRLDNAFRYVVGRTPR</sequence>
<evidence type="ECO:0000313" key="5">
    <source>
        <dbReference type="EMBL" id="GIG94677.1"/>
    </source>
</evidence>
<reference evidence="5 6" key="1">
    <citation type="submission" date="2021-01" db="EMBL/GenBank/DDBJ databases">
        <title>Whole genome shotgun sequence of Plantactinospora mayteni NBRC 109088.</title>
        <authorList>
            <person name="Komaki H."/>
            <person name="Tamura T."/>
        </authorList>
    </citation>
    <scope>NUCLEOTIDE SEQUENCE [LARGE SCALE GENOMIC DNA]</scope>
    <source>
        <strain evidence="5 6">NBRC 109088</strain>
    </source>
</reference>
<evidence type="ECO:0000256" key="3">
    <source>
        <dbReference type="ARBA" id="ARBA00022691"/>
    </source>
</evidence>
<evidence type="ECO:0000313" key="6">
    <source>
        <dbReference type="Proteomes" id="UP000621500"/>
    </source>
</evidence>
<dbReference type="Pfam" id="PF08241">
    <property type="entry name" value="Methyltransf_11"/>
    <property type="match status" value="1"/>
</dbReference>
<keyword evidence="3" id="KW-0949">S-adenosyl-L-methionine</keyword>
<dbReference type="PANTHER" id="PTHR43464:SF19">
    <property type="entry name" value="UBIQUINONE BIOSYNTHESIS O-METHYLTRANSFERASE, MITOCHONDRIAL"/>
    <property type="match status" value="1"/>
</dbReference>
<accession>A0ABQ4EIU6</accession>
<keyword evidence="2" id="KW-0808">Transferase</keyword>
<dbReference type="PANTHER" id="PTHR43464">
    <property type="entry name" value="METHYLTRANSFERASE"/>
    <property type="match status" value="1"/>
</dbReference>
<dbReference type="InterPro" id="IPR029063">
    <property type="entry name" value="SAM-dependent_MTases_sf"/>
</dbReference>
<name>A0ABQ4EIU6_9ACTN</name>
<keyword evidence="1" id="KW-0489">Methyltransferase</keyword>
<dbReference type="CDD" id="cd02440">
    <property type="entry name" value="AdoMet_MTases"/>
    <property type="match status" value="1"/>
</dbReference>
<evidence type="ECO:0000259" key="4">
    <source>
        <dbReference type="Pfam" id="PF08241"/>
    </source>
</evidence>
<dbReference type="Gene3D" id="3.40.50.150">
    <property type="entry name" value="Vaccinia Virus protein VP39"/>
    <property type="match status" value="1"/>
</dbReference>
<organism evidence="5 6">
    <name type="scientific">Plantactinospora mayteni</name>
    <dbReference type="NCBI Taxonomy" id="566021"/>
    <lineage>
        <taxon>Bacteria</taxon>
        <taxon>Bacillati</taxon>
        <taxon>Actinomycetota</taxon>
        <taxon>Actinomycetes</taxon>
        <taxon>Micromonosporales</taxon>
        <taxon>Micromonosporaceae</taxon>
        <taxon>Plantactinospora</taxon>
    </lineage>
</organism>